<evidence type="ECO:0000313" key="1">
    <source>
        <dbReference type="EMBL" id="JAD68459.1"/>
    </source>
</evidence>
<accession>A0A0A9BWK6</accession>
<sequence>MFRCVSSSKTIKHNITEKDNSRYTTSLTAE</sequence>
<dbReference type="AlphaFoldDB" id="A0A0A9BWK6"/>
<name>A0A0A9BWK6_ARUDO</name>
<proteinExistence type="predicted"/>
<reference evidence="1" key="2">
    <citation type="journal article" date="2015" name="Data Brief">
        <title>Shoot transcriptome of the giant reed, Arundo donax.</title>
        <authorList>
            <person name="Barrero R.A."/>
            <person name="Guerrero F.D."/>
            <person name="Moolhuijzen P."/>
            <person name="Goolsby J.A."/>
            <person name="Tidwell J."/>
            <person name="Bellgard S.E."/>
            <person name="Bellgard M.I."/>
        </authorList>
    </citation>
    <scope>NUCLEOTIDE SEQUENCE</scope>
    <source>
        <tissue evidence="1">Shoot tissue taken approximately 20 cm above the soil surface</tissue>
    </source>
</reference>
<organism evidence="1">
    <name type="scientific">Arundo donax</name>
    <name type="common">Giant reed</name>
    <name type="synonym">Donax arundinaceus</name>
    <dbReference type="NCBI Taxonomy" id="35708"/>
    <lineage>
        <taxon>Eukaryota</taxon>
        <taxon>Viridiplantae</taxon>
        <taxon>Streptophyta</taxon>
        <taxon>Embryophyta</taxon>
        <taxon>Tracheophyta</taxon>
        <taxon>Spermatophyta</taxon>
        <taxon>Magnoliopsida</taxon>
        <taxon>Liliopsida</taxon>
        <taxon>Poales</taxon>
        <taxon>Poaceae</taxon>
        <taxon>PACMAD clade</taxon>
        <taxon>Arundinoideae</taxon>
        <taxon>Arundineae</taxon>
        <taxon>Arundo</taxon>
    </lineage>
</organism>
<protein>
    <submittedName>
        <fullName evidence="1">Uncharacterized protein</fullName>
    </submittedName>
</protein>
<reference evidence="1" key="1">
    <citation type="submission" date="2014-09" db="EMBL/GenBank/DDBJ databases">
        <authorList>
            <person name="Magalhaes I.L.F."/>
            <person name="Oliveira U."/>
            <person name="Santos F.R."/>
            <person name="Vidigal T.H.D.A."/>
            <person name="Brescovit A.D."/>
            <person name="Santos A.J."/>
        </authorList>
    </citation>
    <scope>NUCLEOTIDE SEQUENCE</scope>
    <source>
        <tissue evidence="1">Shoot tissue taken approximately 20 cm above the soil surface</tissue>
    </source>
</reference>
<dbReference type="EMBL" id="GBRH01229436">
    <property type="protein sequence ID" value="JAD68459.1"/>
    <property type="molecule type" value="Transcribed_RNA"/>
</dbReference>